<feature type="compositionally biased region" description="Polar residues" evidence="1">
    <location>
        <begin position="108"/>
        <end position="124"/>
    </location>
</feature>
<feature type="compositionally biased region" description="Low complexity" evidence="1">
    <location>
        <begin position="153"/>
        <end position="172"/>
    </location>
</feature>
<dbReference type="OrthoDB" id="3362246at2759"/>
<accession>A0A317XWM8</accession>
<feature type="signal peptide" evidence="2">
    <location>
        <begin position="1"/>
        <end position="31"/>
    </location>
</feature>
<protein>
    <submittedName>
        <fullName evidence="3">Uncharacterized protein</fullName>
    </submittedName>
</protein>
<feature type="compositionally biased region" description="Low complexity" evidence="1">
    <location>
        <begin position="125"/>
        <end position="146"/>
    </location>
</feature>
<sequence length="222" mass="22766">MTRLSLGARPPATVLDLALVLLLVLTPFCSAVLQVGRPASLTQCSISQLNWSGASGQVDVEVRYTNGTILRTFDRQPNGTDSLTWAPVNATAGTQVIVQVTDAAGNQAASPTLTVESSTDSTCISPDSSPSPATSATTSLSPTASSPTPPSLSLPSTSTQISSSVSTSRLTPFQTSSTFATSTNPSATSRPNSASSFSTNPSILVVWLTTAVVITSTIFALL</sequence>
<dbReference type="AlphaFoldDB" id="A0A317XWM8"/>
<feature type="compositionally biased region" description="Polar residues" evidence="1">
    <location>
        <begin position="173"/>
        <end position="197"/>
    </location>
</feature>
<keyword evidence="2" id="KW-0732">Signal</keyword>
<feature type="chain" id="PRO_5016307212" evidence="2">
    <location>
        <begin position="32"/>
        <end position="222"/>
    </location>
</feature>
<evidence type="ECO:0000313" key="4">
    <source>
        <dbReference type="Proteomes" id="UP000246740"/>
    </source>
</evidence>
<name>A0A317XWM8_9BASI</name>
<dbReference type="InParanoid" id="A0A317XWM8"/>
<evidence type="ECO:0000256" key="2">
    <source>
        <dbReference type="SAM" id="SignalP"/>
    </source>
</evidence>
<keyword evidence="4" id="KW-1185">Reference proteome</keyword>
<dbReference type="EMBL" id="KZ819189">
    <property type="protein sequence ID" value="PWZ02298.1"/>
    <property type="molecule type" value="Genomic_DNA"/>
</dbReference>
<organism evidence="3 4">
    <name type="scientific">Testicularia cyperi</name>
    <dbReference type="NCBI Taxonomy" id="1882483"/>
    <lineage>
        <taxon>Eukaryota</taxon>
        <taxon>Fungi</taxon>
        <taxon>Dikarya</taxon>
        <taxon>Basidiomycota</taxon>
        <taxon>Ustilaginomycotina</taxon>
        <taxon>Ustilaginomycetes</taxon>
        <taxon>Ustilaginales</taxon>
        <taxon>Anthracoideaceae</taxon>
        <taxon>Testicularia</taxon>
    </lineage>
</organism>
<gene>
    <name evidence="3" type="ORF">BCV70DRAFT_204975</name>
</gene>
<evidence type="ECO:0000313" key="3">
    <source>
        <dbReference type="EMBL" id="PWZ02298.1"/>
    </source>
</evidence>
<dbReference type="Proteomes" id="UP000246740">
    <property type="component" value="Unassembled WGS sequence"/>
</dbReference>
<proteinExistence type="predicted"/>
<reference evidence="3 4" key="1">
    <citation type="journal article" date="2018" name="Mol. Biol. Evol.">
        <title>Broad Genomic Sampling Reveals a Smut Pathogenic Ancestry of the Fungal Clade Ustilaginomycotina.</title>
        <authorList>
            <person name="Kijpornyongpan T."/>
            <person name="Mondo S.J."/>
            <person name="Barry K."/>
            <person name="Sandor L."/>
            <person name="Lee J."/>
            <person name="Lipzen A."/>
            <person name="Pangilinan J."/>
            <person name="LaButti K."/>
            <person name="Hainaut M."/>
            <person name="Henrissat B."/>
            <person name="Grigoriev I.V."/>
            <person name="Spatafora J.W."/>
            <person name="Aime M.C."/>
        </authorList>
    </citation>
    <scope>NUCLEOTIDE SEQUENCE [LARGE SCALE GENOMIC DNA]</scope>
    <source>
        <strain evidence="3 4">MCA 3645</strain>
    </source>
</reference>
<evidence type="ECO:0000256" key="1">
    <source>
        <dbReference type="SAM" id="MobiDB-lite"/>
    </source>
</evidence>
<feature type="region of interest" description="Disordered" evidence="1">
    <location>
        <begin position="108"/>
        <end position="197"/>
    </location>
</feature>